<evidence type="ECO:0000313" key="3">
    <source>
        <dbReference type="Proteomes" id="UP000182025"/>
    </source>
</evidence>
<keyword evidence="3" id="KW-1185">Reference proteome</keyword>
<organism evidence="2 3">
    <name type="scientific">Ectopseudomonas toyotomiensis</name>
    <dbReference type="NCBI Taxonomy" id="554344"/>
    <lineage>
        <taxon>Bacteria</taxon>
        <taxon>Pseudomonadati</taxon>
        <taxon>Pseudomonadota</taxon>
        <taxon>Gammaproteobacteria</taxon>
        <taxon>Pseudomonadales</taxon>
        <taxon>Pseudomonadaceae</taxon>
        <taxon>Ectopseudomonas</taxon>
    </lineage>
</organism>
<feature type="compositionally biased region" description="Polar residues" evidence="1">
    <location>
        <begin position="80"/>
        <end position="91"/>
    </location>
</feature>
<dbReference type="Proteomes" id="UP000182025">
    <property type="component" value="Unassembled WGS sequence"/>
</dbReference>
<dbReference type="EMBL" id="FOXK01000003">
    <property type="protein sequence ID" value="SFP52439.1"/>
    <property type="molecule type" value="Genomic_DNA"/>
</dbReference>
<dbReference type="AlphaFoldDB" id="A0A1I5R1R4"/>
<reference evidence="3" key="1">
    <citation type="submission" date="2016-10" db="EMBL/GenBank/DDBJ databases">
        <authorList>
            <person name="Varghese N."/>
            <person name="Submissions S."/>
        </authorList>
    </citation>
    <scope>NUCLEOTIDE SEQUENCE [LARGE SCALE GENOMIC DNA]</scope>
    <source>
        <strain evidence="3">JCM 15604</strain>
    </source>
</reference>
<evidence type="ECO:0000313" key="2">
    <source>
        <dbReference type="EMBL" id="SFP52439.1"/>
    </source>
</evidence>
<gene>
    <name evidence="2" type="ORF">SAMN05216177_103246</name>
</gene>
<protein>
    <recommendedName>
        <fullName evidence="4">Terminase small subunit</fullName>
    </recommendedName>
</protein>
<proteinExistence type="predicted"/>
<sequence>MGGDSMTKRKPIDWEAIERDYRVGQLSLRALATKHDTTPGAISKKAKANSWTQDASQEVRERTRAALLTAPRKEQESKETPNGNSVSSDGNAPTPADIETAVQTNLQVIGRHRRDIAKGHGLVAMLFQQLEEAATHREEIEDAICEETKGDENSRRRNQMLKLVGLPTHAGVLRDLSTALKNLIPLERQAYNLDEQEHEEPYEERLKRLMGEG</sequence>
<evidence type="ECO:0000256" key="1">
    <source>
        <dbReference type="SAM" id="MobiDB-lite"/>
    </source>
</evidence>
<evidence type="ECO:0008006" key="4">
    <source>
        <dbReference type="Google" id="ProtNLM"/>
    </source>
</evidence>
<feature type="region of interest" description="Disordered" evidence="1">
    <location>
        <begin position="33"/>
        <end position="96"/>
    </location>
</feature>
<accession>A0A1I5R1R4</accession>
<name>A0A1I5R1R4_9GAMM</name>